<dbReference type="EMBL" id="NBSH01000018">
    <property type="protein sequence ID" value="ORX33648.1"/>
    <property type="molecule type" value="Genomic_DNA"/>
</dbReference>
<gene>
    <name evidence="1" type="ORF">BD324DRAFT_653949</name>
</gene>
<organism evidence="1 2">
    <name type="scientific">Kockovaella imperatae</name>
    <dbReference type="NCBI Taxonomy" id="4999"/>
    <lineage>
        <taxon>Eukaryota</taxon>
        <taxon>Fungi</taxon>
        <taxon>Dikarya</taxon>
        <taxon>Basidiomycota</taxon>
        <taxon>Agaricomycotina</taxon>
        <taxon>Tremellomycetes</taxon>
        <taxon>Tremellales</taxon>
        <taxon>Cuniculitremaceae</taxon>
        <taxon>Kockovaella</taxon>
    </lineage>
</organism>
<evidence type="ECO:0000313" key="1">
    <source>
        <dbReference type="EMBL" id="ORX33648.1"/>
    </source>
</evidence>
<accession>A0A1Y1U6K8</accession>
<dbReference type="RefSeq" id="XP_021867958.1">
    <property type="nucleotide sequence ID" value="XM_022018730.1"/>
</dbReference>
<comment type="caution">
    <text evidence="1">The sequence shown here is derived from an EMBL/GenBank/DDBJ whole genome shotgun (WGS) entry which is preliminary data.</text>
</comment>
<dbReference type="GeneID" id="33560539"/>
<name>A0A1Y1U6K8_9TREE</name>
<reference evidence="1 2" key="1">
    <citation type="submission" date="2017-03" db="EMBL/GenBank/DDBJ databases">
        <title>Widespread Adenine N6-methylation of Active Genes in Fungi.</title>
        <authorList>
            <consortium name="DOE Joint Genome Institute"/>
            <person name="Mondo S.J."/>
            <person name="Dannebaum R.O."/>
            <person name="Kuo R.C."/>
            <person name="Louie K.B."/>
            <person name="Bewick A.J."/>
            <person name="Labutti K."/>
            <person name="Haridas S."/>
            <person name="Kuo A."/>
            <person name="Salamov A."/>
            <person name="Ahrendt S.R."/>
            <person name="Lau R."/>
            <person name="Bowen B.P."/>
            <person name="Lipzen A."/>
            <person name="Sullivan W."/>
            <person name="Andreopoulos W.B."/>
            <person name="Clum A."/>
            <person name="Lindquist E."/>
            <person name="Daum C."/>
            <person name="Northen T.R."/>
            <person name="Ramamoorthy G."/>
            <person name="Schmitz R.J."/>
            <person name="Gryganskyi A."/>
            <person name="Culley D."/>
            <person name="Magnuson J."/>
            <person name="James T.Y."/>
            <person name="O'Malley M.A."/>
            <person name="Stajich J.E."/>
            <person name="Spatafora J.W."/>
            <person name="Visel A."/>
            <person name="Grigoriev I.V."/>
        </authorList>
    </citation>
    <scope>NUCLEOTIDE SEQUENCE [LARGE SCALE GENOMIC DNA]</scope>
    <source>
        <strain evidence="1 2">NRRL Y-17943</strain>
    </source>
</reference>
<dbReference type="AlphaFoldDB" id="A0A1Y1U6K8"/>
<evidence type="ECO:0000313" key="2">
    <source>
        <dbReference type="Proteomes" id="UP000193218"/>
    </source>
</evidence>
<dbReference type="InParanoid" id="A0A1Y1U6K8"/>
<protein>
    <submittedName>
        <fullName evidence="1">Uncharacterized protein</fullName>
    </submittedName>
</protein>
<dbReference type="Proteomes" id="UP000193218">
    <property type="component" value="Unassembled WGS sequence"/>
</dbReference>
<proteinExistence type="predicted"/>
<keyword evidence="2" id="KW-1185">Reference proteome</keyword>
<sequence>MAPFPTGHVILRQFGDVGGSLGGVANTIGNGAAGAVETVADGAGGAVNTAVETAGGAVQTAAGAVGGAANTVAGAVQTGAGPVGSIADDVSQVGALVGPLKAAMDFWKNNKQDIYIGKSCAGRQVDFAQAPSSSLSFYHS</sequence>